<dbReference type="InterPro" id="IPR003776">
    <property type="entry name" value="YcaO-like_dom"/>
</dbReference>
<dbReference type="SUPFAM" id="SSF48452">
    <property type="entry name" value="TPR-like"/>
    <property type="match status" value="1"/>
</dbReference>
<reference evidence="3" key="1">
    <citation type="submission" date="2022-11" db="EMBL/GenBank/DDBJ databases">
        <title>Candidatus Alkanophaga archaea from heated hydrothermal vent sediment oxidize petroleum alkanes.</title>
        <authorList>
            <person name="Zehnle H."/>
            <person name="Laso-Perez R."/>
            <person name="Lipp J."/>
            <person name="Teske A."/>
            <person name="Wegener G."/>
        </authorList>
    </citation>
    <scope>NUCLEOTIDE SEQUENCE</scope>
    <source>
        <strain evidence="3">MCA70</strain>
    </source>
</reference>
<evidence type="ECO:0000313" key="3">
    <source>
        <dbReference type="EMBL" id="MDF2953446.1"/>
    </source>
</evidence>
<name>A0AAE3P3Z9_9BACT</name>
<dbReference type="AlphaFoldDB" id="A0AAE3P3Z9"/>
<dbReference type="PROSITE" id="PS51664">
    <property type="entry name" value="YCAO"/>
    <property type="match status" value="1"/>
</dbReference>
<dbReference type="Gene3D" id="3.30.1330.230">
    <property type="match status" value="1"/>
</dbReference>
<dbReference type="Pfam" id="PF13424">
    <property type="entry name" value="TPR_12"/>
    <property type="match status" value="1"/>
</dbReference>
<dbReference type="NCBIfam" id="TIGR00702">
    <property type="entry name" value="YcaO-type kinase domain"/>
    <property type="match status" value="1"/>
</dbReference>
<dbReference type="PANTHER" id="PTHR37809">
    <property type="entry name" value="RIBOSOMAL PROTEIN S12 METHYLTHIOTRANSFERASE ACCESSORY FACTOR YCAO"/>
    <property type="match status" value="1"/>
</dbReference>
<organism evidence="3 4">
    <name type="scientific">Candidatus Thermodesulfobacterium syntrophicum</name>
    <dbReference type="NCBI Taxonomy" id="3060442"/>
    <lineage>
        <taxon>Bacteria</taxon>
        <taxon>Pseudomonadati</taxon>
        <taxon>Thermodesulfobacteriota</taxon>
        <taxon>Thermodesulfobacteria</taxon>
        <taxon>Thermodesulfobacteriales</taxon>
        <taxon>Thermodesulfobacteriaceae</taxon>
        <taxon>Thermodesulfobacterium</taxon>
    </lineage>
</organism>
<dbReference type="PANTHER" id="PTHR37809:SF1">
    <property type="entry name" value="RIBOSOMAL PROTEIN S12 METHYLTHIOTRANSFERASE ACCESSORY FACTOR YCAO"/>
    <property type="match status" value="1"/>
</dbReference>
<feature type="repeat" description="TPR" evidence="1">
    <location>
        <begin position="529"/>
        <end position="562"/>
    </location>
</feature>
<dbReference type="PROSITE" id="PS50293">
    <property type="entry name" value="TPR_REGION"/>
    <property type="match status" value="1"/>
</dbReference>
<dbReference type="EMBL" id="JAPHEG010000003">
    <property type="protein sequence ID" value="MDF2953446.1"/>
    <property type="molecule type" value="Genomic_DNA"/>
</dbReference>
<proteinExistence type="predicted"/>
<evidence type="ECO:0000259" key="2">
    <source>
        <dbReference type="PROSITE" id="PS51664"/>
    </source>
</evidence>
<dbReference type="Gene3D" id="3.30.160.660">
    <property type="match status" value="1"/>
</dbReference>
<dbReference type="Pfam" id="PF13181">
    <property type="entry name" value="TPR_8"/>
    <property type="match status" value="1"/>
</dbReference>
<gene>
    <name evidence="3" type="ORF">OD816_000691</name>
</gene>
<dbReference type="Pfam" id="PF02624">
    <property type="entry name" value="YcaO"/>
    <property type="match status" value="1"/>
</dbReference>
<accession>A0AAE3P3Z9</accession>
<evidence type="ECO:0000256" key="1">
    <source>
        <dbReference type="PROSITE-ProRule" id="PRU00339"/>
    </source>
</evidence>
<dbReference type="SMART" id="SM00028">
    <property type="entry name" value="TPR"/>
    <property type="match status" value="4"/>
</dbReference>
<feature type="repeat" description="TPR" evidence="1">
    <location>
        <begin position="425"/>
        <end position="458"/>
    </location>
</feature>
<dbReference type="InterPro" id="IPR011990">
    <property type="entry name" value="TPR-like_helical_dom_sf"/>
</dbReference>
<protein>
    <submittedName>
        <fullName evidence="3">Tetratricopeptiderepeat</fullName>
    </submittedName>
</protein>
<comment type="caution">
    <text evidence="3">The sequence shown here is derived from an EMBL/GenBank/DDBJ whole genome shotgun (WGS) entry which is preliminary data.</text>
</comment>
<dbReference type="InterPro" id="IPR019734">
    <property type="entry name" value="TPR_rpt"/>
</dbReference>
<dbReference type="Gene3D" id="3.30.40.250">
    <property type="match status" value="1"/>
</dbReference>
<dbReference type="Pfam" id="PF00515">
    <property type="entry name" value="TPR_1"/>
    <property type="match status" value="1"/>
</dbReference>
<sequence length="580" mass="66748">MGELSKKFLSSSRKVIADKAKFPEETVKEVEERLKSAGMKIYRGLKRIDKGRLGIPVYLSFYDVDGQKITGNFKQMGKGSTELLSQASALMELVERFSLYSFYKEIKKNGIMSTFEELKEHAIPFEIFLKSVEDGESKDVKKIAIKYLKRLPFYFIRAYEPRTGKEKLIPFHWFWLLYEYNGSAGGNTYPEASVQAICELIERHTNALSIRKNPLMPAIRRESIKGEAESLLKCYERLNIRVWIRDMTFGMPVPTVAVMAMDPSTYPERSEIVYAAGTATSPERALIRALTEVAQLAGDFDTEGKYVESGLPKFQTLEEAKNVVEWSYEVNLEELPNMYSEEHVEELLNLSQKLKELGYEIYLVDITHPQLNVPAVYAIIPGILFRERTRISYLYQMVRTVSLYLSKEKMRSLLKELTEEIRDRYYLWAYLGNVYKAMGKEDDAIGCYEKALQFSPPKEDRIAILSHLADAYFKKGEYEKVINMVEMALEINEVSELYNIIGRAYYKLGDYLKAMEAFSRAVDLNPASAIDYANIGYCLKALNYLPVAQIYFKKALEIDPELNMAKRGLEYCKTLLNVKN</sequence>
<keyword evidence="1" id="KW-0802">TPR repeat</keyword>
<feature type="domain" description="YcaO" evidence="2">
    <location>
        <begin position="77"/>
        <end position="429"/>
    </location>
</feature>
<evidence type="ECO:0000313" key="4">
    <source>
        <dbReference type="Proteomes" id="UP001144110"/>
    </source>
</evidence>
<dbReference type="PROSITE" id="PS50005">
    <property type="entry name" value="TPR"/>
    <property type="match status" value="3"/>
</dbReference>
<feature type="repeat" description="TPR" evidence="1">
    <location>
        <begin position="495"/>
        <end position="528"/>
    </location>
</feature>
<dbReference type="Proteomes" id="UP001144110">
    <property type="component" value="Unassembled WGS sequence"/>
</dbReference>
<dbReference type="Gene3D" id="1.25.40.10">
    <property type="entry name" value="Tetratricopeptide repeat domain"/>
    <property type="match status" value="2"/>
</dbReference>